<keyword evidence="3" id="KW-0157">Chromophore</keyword>
<dbReference type="CDD" id="cd06170">
    <property type="entry name" value="LuxR_C_like"/>
    <property type="match status" value="1"/>
</dbReference>
<dbReference type="SMART" id="SM00421">
    <property type="entry name" value="HTH_LUXR"/>
    <property type="match status" value="1"/>
</dbReference>
<dbReference type="InterPro" id="IPR035965">
    <property type="entry name" value="PAS-like_dom_sf"/>
</dbReference>
<keyword evidence="1" id="KW-0285">Flavoprotein</keyword>
<dbReference type="SUPFAM" id="SSF46894">
    <property type="entry name" value="C-terminal effector domain of the bipartite response regulators"/>
    <property type="match status" value="1"/>
</dbReference>
<dbReference type="EMBL" id="BAABHV010000021">
    <property type="protein sequence ID" value="GAA5060477.1"/>
    <property type="molecule type" value="Genomic_DNA"/>
</dbReference>
<keyword evidence="8" id="KW-1185">Reference proteome</keyword>
<gene>
    <name evidence="7" type="ORF">GCM10023208_28890</name>
</gene>
<keyword evidence="2" id="KW-0288">FMN</keyword>
<evidence type="ECO:0008006" key="9">
    <source>
        <dbReference type="Google" id="ProtNLM"/>
    </source>
</evidence>
<dbReference type="PROSITE" id="PS50043">
    <property type="entry name" value="HTH_LUXR_2"/>
    <property type="match status" value="1"/>
</dbReference>
<dbReference type="InterPro" id="IPR016032">
    <property type="entry name" value="Sig_transdc_resp-reg_C-effctor"/>
</dbReference>
<evidence type="ECO:0000313" key="7">
    <source>
        <dbReference type="EMBL" id="GAA5060477.1"/>
    </source>
</evidence>
<comment type="caution">
    <text evidence="7">The sequence shown here is derived from an EMBL/GenBank/DDBJ whole genome shotgun (WGS) entry which is preliminary data.</text>
</comment>
<evidence type="ECO:0000256" key="2">
    <source>
        <dbReference type="ARBA" id="ARBA00022643"/>
    </source>
</evidence>
<dbReference type="Pfam" id="PF00196">
    <property type="entry name" value="GerE"/>
    <property type="match status" value="1"/>
</dbReference>
<proteinExistence type="predicted"/>
<dbReference type="Gene3D" id="3.30.450.20">
    <property type="entry name" value="PAS domain"/>
    <property type="match status" value="1"/>
</dbReference>
<feature type="domain" description="HTH luxR-type" evidence="4">
    <location>
        <begin position="140"/>
        <end position="205"/>
    </location>
</feature>
<dbReference type="InterPro" id="IPR036388">
    <property type="entry name" value="WH-like_DNA-bd_sf"/>
</dbReference>
<name>A0ABP9KK10_9SPHN</name>
<accession>A0ABP9KK10</accession>
<dbReference type="PROSITE" id="PS50112">
    <property type="entry name" value="PAS"/>
    <property type="match status" value="1"/>
</dbReference>
<evidence type="ECO:0000259" key="4">
    <source>
        <dbReference type="PROSITE" id="PS50043"/>
    </source>
</evidence>
<dbReference type="Pfam" id="PF13426">
    <property type="entry name" value="PAS_9"/>
    <property type="match status" value="1"/>
</dbReference>
<evidence type="ECO:0000259" key="5">
    <source>
        <dbReference type="PROSITE" id="PS50112"/>
    </source>
</evidence>
<dbReference type="SMART" id="SM00091">
    <property type="entry name" value="PAS"/>
    <property type="match status" value="1"/>
</dbReference>
<dbReference type="InterPro" id="IPR000014">
    <property type="entry name" value="PAS"/>
</dbReference>
<dbReference type="PANTHER" id="PTHR47429">
    <property type="entry name" value="PROTEIN TWIN LOV 1"/>
    <property type="match status" value="1"/>
</dbReference>
<feature type="domain" description="PAC" evidence="6">
    <location>
        <begin position="83"/>
        <end position="137"/>
    </location>
</feature>
<sequence length="206" mass="22862">MVGKTMQLSDPAVADLIESNPVASVLSDPRLPDNPIVACNKAFRDLTGYSDEEILGRNCRFLAGPGTEPWLTETIRKGVRERKPVMVEILNYKKDGTPFRNAVVVAPMFDEEGELEYFFGSQVELCEDAQGPSLTRRVRAAEKIKELSKRQLEVLQMVASGLRNKQIAWELGLSEKTIKMHRGIAMEKLGAQSSAEMIRLAVEAGI</sequence>
<evidence type="ECO:0000256" key="3">
    <source>
        <dbReference type="ARBA" id="ARBA00022991"/>
    </source>
</evidence>
<dbReference type="PROSITE" id="PS50113">
    <property type="entry name" value="PAC"/>
    <property type="match status" value="1"/>
</dbReference>
<protein>
    <recommendedName>
        <fullName evidence="9">PAS domain-containing protein</fullName>
    </recommendedName>
</protein>
<dbReference type="CDD" id="cd00130">
    <property type="entry name" value="PAS"/>
    <property type="match status" value="1"/>
</dbReference>
<dbReference type="Proteomes" id="UP001500518">
    <property type="component" value="Unassembled WGS sequence"/>
</dbReference>
<dbReference type="Gene3D" id="1.10.10.10">
    <property type="entry name" value="Winged helix-like DNA-binding domain superfamily/Winged helix DNA-binding domain"/>
    <property type="match status" value="1"/>
</dbReference>
<dbReference type="SUPFAM" id="SSF55785">
    <property type="entry name" value="PYP-like sensor domain (PAS domain)"/>
    <property type="match status" value="1"/>
</dbReference>
<dbReference type="PRINTS" id="PR00038">
    <property type="entry name" value="HTHLUXR"/>
</dbReference>
<evidence type="ECO:0000256" key="1">
    <source>
        <dbReference type="ARBA" id="ARBA00022630"/>
    </source>
</evidence>
<organism evidence="7 8">
    <name type="scientific">Erythrobacter westpacificensis</name>
    <dbReference type="NCBI Taxonomy" id="1055231"/>
    <lineage>
        <taxon>Bacteria</taxon>
        <taxon>Pseudomonadati</taxon>
        <taxon>Pseudomonadota</taxon>
        <taxon>Alphaproteobacteria</taxon>
        <taxon>Sphingomonadales</taxon>
        <taxon>Erythrobacteraceae</taxon>
        <taxon>Erythrobacter/Porphyrobacter group</taxon>
        <taxon>Erythrobacter</taxon>
    </lineage>
</organism>
<dbReference type="PANTHER" id="PTHR47429:SF2">
    <property type="entry name" value="PROTEIN TWIN LOV 1"/>
    <property type="match status" value="1"/>
</dbReference>
<dbReference type="InterPro" id="IPR000792">
    <property type="entry name" value="Tscrpt_reg_LuxR_C"/>
</dbReference>
<reference evidence="8" key="1">
    <citation type="journal article" date="2019" name="Int. J. Syst. Evol. Microbiol.">
        <title>The Global Catalogue of Microorganisms (GCM) 10K type strain sequencing project: providing services to taxonomists for standard genome sequencing and annotation.</title>
        <authorList>
            <consortium name="The Broad Institute Genomics Platform"/>
            <consortium name="The Broad Institute Genome Sequencing Center for Infectious Disease"/>
            <person name="Wu L."/>
            <person name="Ma J."/>
        </authorList>
    </citation>
    <scope>NUCLEOTIDE SEQUENCE [LARGE SCALE GENOMIC DNA]</scope>
    <source>
        <strain evidence="8">JCM 18014</strain>
    </source>
</reference>
<evidence type="ECO:0000313" key="8">
    <source>
        <dbReference type="Proteomes" id="UP001500518"/>
    </source>
</evidence>
<evidence type="ECO:0000259" key="6">
    <source>
        <dbReference type="PROSITE" id="PS50113"/>
    </source>
</evidence>
<dbReference type="NCBIfam" id="TIGR00229">
    <property type="entry name" value="sensory_box"/>
    <property type="match status" value="1"/>
</dbReference>
<feature type="domain" description="PAS" evidence="5">
    <location>
        <begin position="9"/>
        <end position="82"/>
    </location>
</feature>
<dbReference type="InterPro" id="IPR000700">
    <property type="entry name" value="PAS-assoc_C"/>
</dbReference>